<dbReference type="GeneID" id="122133262"/>
<dbReference type="Pfam" id="PF00069">
    <property type="entry name" value="Pkinase"/>
    <property type="match status" value="1"/>
</dbReference>
<comment type="catalytic activity">
    <reaction evidence="8">
        <text>L-threonyl-[protein] + ATP = O-phospho-L-threonyl-[protein] + ADP + H(+)</text>
        <dbReference type="Rhea" id="RHEA:46608"/>
        <dbReference type="Rhea" id="RHEA-COMP:11060"/>
        <dbReference type="Rhea" id="RHEA-COMP:11605"/>
        <dbReference type="ChEBI" id="CHEBI:15378"/>
        <dbReference type="ChEBI" id="CHEBI:30013"/>
        <dbReference type="ChEBI" id="CHEBI:30616"/>
        <dbReference type="ChEBI" id="CHEBI:61977"/>
        <dbReference type="ChEBI" id="CHEBI:456216"/>
        <dbReference type="EC" id="2.7.11.1"/>
    </reaction>
</comment>
<dbReference type="InterPro" id="IPR051138">
    <property type="entry name" value="PIM_Ser/Thr_kinase"/>
</dbReference>
<dbReference type="GO" id="GO:0007346">
    <property type="term" value="P:regulation of mitotic cell cycle"/>
    <property type="evidence" value="ECO:0007669"/>
    <property type="project" value="TreeGrafter"/>
</dbReference>
<evidence type="ECO:0000256" key="8">
    <source>
        <dbReference type="ARBA" id="ARBA00047899"/>
    </source>
</evidence>
<dbReference type="GO" id="GO:0004674">
    <property type="term" value="F:protein serine/threonine kinase activity"/>
    <property type="evidence" value="ECO:0007669"/>
    <property type="project" value="UniProtKB-KW"/>
</dbReference>
<proteinExistence type="inferred from homology"/>
<reference evidence="12" key="1">
    <citation type="submission" date="2025-08" db="UniProtKB">
        <authorList>
            <consortium name="RefSeq"/>
        </authorList>
    </citation>
    <scope>IDENTIFICATION</scope>
</reference>
<dbReference type="PANTHER" id="PTHR22984">
    <property type="entry name" value="SERINE/THREONINE-PROTEIN KINASE PIM"/>
    <property type="match status" value="1"/>
</dbReference>
<evidence type="ECO:0000256" key="2">
    <source>
        <dbReference type="ARBA" id="ARBA00012513"/>
    </source>
</evidence>
<dbReference type="SMART" id="SM00220">
    <property type="entry name" value="S_TKc"/>
    <property type="match status" value="1"/>
</dbReference>
<feature type="domain" description="Protein kinase" evidence="10">
    <location>
        <begin position="1"/>
        <end position="202"/>
    </location>
</feature>
<evidence type="ECO:0000256" key="1">
    <source>
        <dbReference type="ARBA" id="ARBA00005505"/>
    </source>
</evidence>
<protein>
    <recommendedName>
        <fullName evidence="2">non-specific serine/threonine protein kinase</fullName>
        <ecNumber evidence="2">2.7.11.1</ecNumber>
    </recommendedName>
</protein>
<comment type="similarity">
    <text evidence="1">Belongs to the protein kinase superfamily. CAMK Ser/Thr protein kinase family. PIM subfamily.</text>
</comment>
<keyword evidence="4" id="KW-0808">Transferase</keyword>
<dbReference type="PROSITE" id="PS00108">
    <property type="entry name" value="PROTEIN_KINASE_ST"/>
    <property type="match status" value="1"/>
</dbReference>
<sequence length="202" mass="22851">MTMVSELPECSNILKLLEWFEGPDVFVLILERPIPCMDLFDYCLKVQGRLSEQQARDILRQVVLAVKHCRDRGVLHRDIKPENLLVNTENMSVKLIDFGCGDLLSESPFDAFAGTEEFSPPEWVLHGKYEGRQATVWSLGVLLHLLVSGELPFVDEEEIVSGPLRFRRELSWGEAAQELSGVTVIAALRFIEITSPKAELQK</sequence>
<dbReference type="EC" id="2.7.11.1" evidence="2"/>
<dbReference type="Proteomes" id="UP000515152">
    <property type="component" value="Chromosome 11"/>
</dbReference>
<dbReference type="GO" id="GO:0005737">
    <property type="term" value="C:cytoplasm"/>
    <property type="evidence" value="ECO:0007669"/>
    <property type="project" value="TreeGrafter"/>
</dbReference>
<keyword evidence="7" id="KW-0067">ATP-binding</keyword>
<keyword evidence="11" id="KW-1185">Reference proteome</keyword>
<evidence type="ECO:0000256" key="9">
    <source>
        <dbReference type="ARBA" id="ARBA00048679"/>
    </source>
</evidence>
<organism evidence="11 12">
    <name type="scientific">Clupea harengus</name>
    <name type="common">Atlantic herring</name>
    <dbReference type="NCBI Taxonomy" id="7950"/>
    <lineage>
        <taxon>Eukaryota</taxon>
        <taxon>Metazoa</taxon>
        <taxon>Chordata</taxon>
        <taxon>Craniata</taxon>
        <taxon>Vertebrata</taxon>
        <taxon>Euteleostomi</taxon>
        <taxon>Actinopterygii</taxon>
        <taxon>Neopterygii</taxon>
        <taxon>Teleostei</taxon>
        <taxon>Clupei</taxon>
        <taxon>Clupeiformes</taxon>
        <taxon>Clupeoidei</taxon>
        <taxon>Clupeidae</taxon>
        <taxon>Clupea</taxon>
    </lineage>
</organism>
<evidence type="ECO:0000256" key="5">
    <source>
        <dbReference type="ARBA" id="ARBA00022741"/>
    </source>
</evidence>
<accession>A0A8M1KQT1</accession>
<dbReference type="PANTHER" id="PTHR22984:SF11">
    <property type="entry name" value="AURORA KINASE-RELATED"/>
    <property type="match status" value="1"/>
</dbReference>
<evidence type="ECO:0000256" key="6">
    <source>
        <dbReference type="ARBA" id="ARBA00022777"/>
    </source>
</evidence>
<comment type="catalytic activity">
    <reaction evidence="9">
        <text>L-seryl-[protein] + ATP = O-phospho-L-seryl-[protein] + ADP + H(+)</text>
        <dbReference type="Rhea" id="RHEA:17989"/>
        <dbReference type="Rhea" id="RHEA-COMP:9863"/>
        <dbReference type="Rhea" id="RHEA-COMP:11604"/>
        <dbReference type="ChEBI" id="CHEBI:15378"/>
        <dbReference type="ChEBI" id="CHEBI:29999"/>
        <dbReference type="ChEBI" id="CHEBI:30616"/>
        <dbReference type="ChEBI" id="CHEBI:83421"/>
        <dbReference type="ChEBI" id="CHEBI:456216"/>
        <dbReference type="EC" id="2.7.11.1"/>
    </reaction>
</comment>
<dbReference type="PROSITE" id="PS50011">
    <property type="entry name" value="PROTEIN_KINASE_DOM"/>
    <property type="match status" value="1"/>
</dbReference>
<gene>
    <name evidence="12" type="primary">LOC122133262</name>
</gene>
<keyword evidence="6" id="KW-0418">Kinase</keyword>
<evidence type="ECO:0000259" key="10">
    <source>
        <dbReference type="PROSITE" id="PS50011"/>
    </source>
</evidence>
<evidence type="ECO:0000256" key="3">
    <source>
        <dbReference type="ARBA" id="ARBA00022527"/>
    </source>
</evidence>
<keyword evidence="5" id="KW-0547">Nucleotide-binding</keyword>
<evidence type="ECO:0000313" key="12">
    <source>
        <dbReference type="RefSeq" id="XP_042564975.1"/>
    </source>
</evidence>
<dbReference type="GO" id="GO:0043066">
    <property type="term" value="P:negative regulation of apoptotic process"/>
    <property type="evidence" value="ECO:0007669"/>
    <property type="project" value="TreeGrafter"/>
</dbReference>
<evidence type="ECO:0000313" key="11">
    <source>
        <dbReference type="Proteomes" id="UP000515152"/>
    </source>
</evidence>
<dbReference type="AlphaFoldDB" id="A0A8M1KQT1"/>
<evidence type="ECO:0000256" key="4">
    <source>
        <dbReference type="ARBA" id="ARBA00022679"/>
    </source>
</evidence>
<evidence type="ECO:0000256" key="7">
    <source>
        <dbReference type="ARBA" id="ARBA00022840"/>
    </source>
</evidence>
<keyword evidence="3" id="KW-0723">Serine/threonine-protein kinase</keyword>
<dbReference type="InterPro" id="IPR008271">
    <property type="entry name" value="Ser/Thr_kinase_AS"/>
</dbReference>
<dbReference type="InterPro" id="IPR000719">
    <property type="entry name" value="Prot_kinase_dom"/>
</dbReference>
<name>A0A8M1KQT1_CLUHA</name>
<dbReference type="RefSeq" id="XP_042564975.1">
    <property type="nucleotide sequence ID" value="XM_042709041.1"/>
</dbReference>
<dbReference type="GO" id="GO:0005524">
    <property type="term" value="F:ATP binding"/>
    <property type="evidence" value="ECO:0007669"/>
    <property type="project" value="UniProtKB-KW"/>
</dbReference>